<gene>
    <name evidence="2" type="ORF">NJ959_17760</name>
</gene>
<feature type="transmembrane region" description="Helical" evidence="1">
    <location>
        <begin position="17"/>
        <end position="42"/>
    </location>
</feature>
<accession>A0AAE3GUM4</accession>
<sequence>MGNFTPEKPGNFGETGFLLYLGGIAVSSFQWATPVDFILIAIPKQSDRDAYSFGDASPRASLACGTLCQRASG</sequence>
<keyword evidence="1" id="KW-1133">Transmembrane helix</keyword>
<dbReference type="Proteomes" id="UP001204953">
    <property type="component" value="Unassembled WGS sequence"/>
</dbReference>
<evidence type="ECO:0000313" key="2">
    <source>
        <dbReference type="EMBL" id="MCP2730281.1"/>
    </source>
</evidence>
<comment type="caution">
    <text evidence="2">The sequence shown here is derived from an EMBL/GenBank/DDBJ whole genome shotgun (WGS) entry which is preliminary data.</text>
</comment>
<keyword evidence="1" id="KW-0472">Membrane</keyword>
<dbReference type="RefSeq" id="WP_254013044.1">
    <property type="nucleotide sequence ID" value="NZ_JAMZMM010000184.1"/>
</dbReference>
<proteinExistence type="predicted"/>
<dbReference type="EMBL" id="JAMZMM010000184">
    <property type="protein sequence ID" value="MCP2730281.1"/>
    <property type="molecule type" value="Genomic_DNA"/>
</dbReference>
<dbReference type="AlphaFoldDB" id="A0AAE3GUM4"/>
<evidence type="ECO:0000256" key="1">
    <source>
        <dbReference type="SAM" id="Phobius"/>
    </source>
</evidence>
<evidence type="ECO:0000313" key="3">
    <source>
        <dbReference type="Proteomes" id="UP001204953"/>
    </source>
</evidence>
<keyword evidence="1" id="KW-0812">Transmembrane</keyword>
<reference evidence="2" key="1">
    <citation type="submission" date="2022-06" db="EMBL/GenBank/DDBJ databases">
        <title>New cyanobacteria of genus Symplocastrum in benthos of Lake Baikal.</title>
        <authorList>
            <person name="Sorokovikova E."/>
            <person name="Tikhonova I."/>
            <person name="Krasnopeev A."/>
            <person name="Evseev P."/>
            <person name="Gladkikh A."/>
            <person name="Belykh O."/>
        </authorList>
    </citation>
    <scope>NUCLEOTIDE SEQUENCE</scope>
    <source>
        <strain evidence="2">BBK-W-15</strain>
    </source>
</reference>
<keyword evidence="3" id="KW-1185">Reference proteome</keyword>
<organism evidence="2 3">
    <name type="scientific">Limnofasciculus baicalensis BBK-W-15</name>
    <dbReference type="NCBI Taxonomy" id="2699891"/>
    <lineage>
        <taxon>Bacteria</taxon>
        <taxon>Bacillati</taxon>
        <taxon>Cyanobacteriota</taxon>
        <taxon>Cyanophyceae</taxon>
        <taxon>Coleofasciculales</taxon>
        <taxon>Coleofasciculaceae</taxon>
        <taxon>Limnofasciculus</taxon>
        <taxon>Limnofasciculus baicalensis</taxon>
    </lineage>
</organism>
<protein>
    <submittedName>
        <fullName evidence="2">Uncharacterized protein</fullName>
    </submittedName>
</protein>
<name>A0AAE3GUM4_9CYAN</name>